<evidence type="ECO:0000313" key="1">
    <source>
        <dbReference type="EMBL" id="MFC5446702.1"/>
    </source>
</evidence>
<dbReference type="EMBL" id="JBHSMJ010000004">
    <property type="protein sequence ID" value="MFC5446702.1"/>
    <property type="molecule type" value="Genomic_DNA"/>
</dbReference>
<organism evidence="1 2">
    <name type="scientific">Paenibacillus aestuarii</name>
    <dbReference type="NCBI Taxonomy" id="516965"/>
    <lineage>
        <taxon>Bacteria</taxon>
        <taxon>Bacillati</taxon>
        <taxon>Bacillota</taxon>
        <taxon>Bacilli</taxon>
        <taxon>Bacillales</taxon>
        <taxon>Paenibacillaceae</taxon>
        <taxon>Paenibacillus</taxon>
    </lineage>
</organism>
<dbReference type="Proteomes" id="UP001596044">
    <property type="component" value="Unassembled WGS sequence"/>
</dbReference>
<keyword evidence="2" id="KW-1185">Reference proteome</keyword>
<proteinExistence type="predicted"/>
<gene>
    <name evidence="1" type="ORF">ACFPOG_00355</name>
</gene>
<comment type="caution">
    <text evidence="1">The sequence shown here is derived from an EMBL/GenBank/DDBJ whole genome shotgun (WGS) entry which is preliminary data.</text>
</comment>
<protein>
    <submittedName>
        <fullName evidence="1">Uncharacterized protein</fullName>
    </submittedName>
</protein>
<accession>A0ABW0K224</accession>
<name>A0ABW0K224_9BACL</name>
<dbReference type="RefSeq" id="WP_270877756.1">
    <property type="nucleotide sequence ID" value="NZ_JAQFVF010000006.1"/>
</dbReference>
<reference evidence="2" key="1">
    <citation type="journal article" date="2019" name="Int. J. Syst. Evol. Microbiol.">
        <title>The Global Catalogue of Microorganisms (GCM) 10K type strain sequencing project: providing services to taxonomists for standard genome sequencing and annotation.</title>
        <authorList>
            <consortium name="The Broad Institute Genomics Platform"/>
            <consortium name="The Broad Institute Genome Sequencing Center for Infectious Disease"/>
            <person name="Wu L."/>
            <person name="Ma J."/>
        </authorList>
    </citation>
    <scope>NUCLEOTIDE SEQUENCE [LARGE SCALE GENOMIC DNA]</scope>
    <source>
        <strain evidence="2">KACC 11904</strain>
    </source>
</reference>
<evidence type="ECO:0000313" key="2">
    <source>
        <dbReference type="Proteomes" id="UP001596044"/>
    </source>
</evidence>
<sequence length="75" mass="8910">MIRKIGMGNLQLNKEKLSEQYEQCPADYIIELFSTPIKNEMLSDSDFYELIRKERVYSKFKKPLPELKKTKQASH</sequence>